<gene>
    <name evidence="2" type="ORF">SDC9_171535</name>
</gene>
<evidence type="ECO:0000256" key="1">
    <source>
        <dbReference type="SAM" id="Phobius"/>
    </source>
</evidence>
<keyword evidence="1" id="KW-0812">Transmembrane</keyword>
<protein>
    <submittedName>
        <fullName evidence="2">Uncharacterized protein</fullName>
    </submittedName>
</protein>
<evidence type="ECO:0000313" key="2">
    <source>
        <dbReference type="EMBL" id="MPN24141.1"/>
    </source>
</evidence>
<comment type="caution">
    <text evidence="2">The sequence shown here is derived from an EMBL/GenBank/DDBJ whole genome shotgun (WGS) entry which is preliminary data.</text>
</comment>
<organism evidence="2">
    <name type="scientific">bioreactor metagenome</name>
    <dbReference type="NCBI Taxonomy" id="1076179"/>
    <lineage>
        <taxon>unclassified sequences</taxon>
        <taxon>metagenomes</taxon>
        <taxon>ecological metagenomes</taxon>
    </lineage>
</organism>
<proteinExistence type="predicted"/>
<keyword evidence="1" id="KW-0472">Membrane</keyword>
<feature type="transmembrane region" description="Helical" evidence="1">
    <location>
        <begin position="6"/>
        <end position="27"/>
    </location>
</feature>
<dbReference type="EMBL" id="VSSQ01072872">
    <property type="protein sequence ID" value="MPN24141.1"/>
    <property type="molecule type" value="Genomic_DNA"/>
</dbReference>
<accession>A0A645GB58</accession>
<sequence>MLILAYLNVAIFFITYGLGVYALILLIKVLKIYIKKNS</sequence>
<reference evidence="2" key="1">
    <citation type="submission" date="2019-08" db="EMBL/GenBank/DDBJ databases">
        <authorList>
            <person name="Kucharzyk K."/>
            <person name="Murdoch R.W."/>
            <person name="Higgins S."/>
            <person name="Loffler F."/>
        </authorList>
    </citation>
    <scope>NUCLEOTIDE SEQUENCE</scope>
</reference>
<keyword evidence="1" id="KW-1133">Transmembrane helix</keyword>
<name>A0A645GB58_9ZZZZ</name>
<dbReference type="AlphaFoldDB" id="A0A645GB58"/>